<evidence type="ECO:0000313" key="3">
    <source>
        <dbReference type="EMBL" id="GAA5183337.1"/>
    </source>
</evidence>
<comment type="similarity">
    <text evidence="1">Belongs to the short-chain dehydrogenases/reductases (SDR) family.</text>
</comment>
<dbReference type="SUPFAM" id="SSF51735">
    <property type="entry name" value="NAD(P)-binding Rossmann-fold domains"/>
    <property type="match status" value="1"/>
</dbReference>
<dbReference type="PANTHER" id="PTHR24320">
    <property type="entry name" value="RETINOL DEHYDROGENASE"/>
    <property type="match status" value="1"/>
</dbReference>
<organism evidence="3 4">
    <name type="scientific">Rugosimonospora acidiphila</name>
    <dbReference type="NCBI Taxonomy" id="556531"/>
    <lineage>
        <taxon>Bacteria</taxon>
        <taxon>Bacillati</taxon>
        <taxon>Actinomycetota</taxon>
        <taxon>Actinomycetes</taxon>
        <taxon>Micromonosporales</taxon>
        <taxon>Micromonosporaceae</taxon>
        <taxon>Rugosimonospora</taxon>
    </lineage>
</organism>
<evidence type="ECO:0000256" key="1">
    <source>
        <dbReference type="ARBA" id="ARBA00006484"/>
    </source>
</evidence>
<dbReference type="Proteomes" id="UP001501570">
    <property type="component" value="Unassembled WGS sequence"/>
</dbReference>
<name>A0ABP9RRA5_9ACTN</name>
<gene>
    <name evidence="3" type="ORF">GCM10023322_22380</name>
</gene>
<dbReference type="Pfam" id="PF00106">
    <property type="entry name" value="adh_short"/>
    <property type="match status" value="1"/>
</dbReference>
<dbReference type="InterPro" id="IPR002347">
    <property type="entry name" value="SDR_fam"/>
</dbReference>
<evidence type="ECO:0000256" key="2">
    <source>
        <dbReference type="ARBA" id="ARBA00023002"/>
    </source>
</evidence>
<dbReference type="CDD" id="cd05327">
    <property type="entry name" value="retinol-DH_like_SDR_c_like"/>
    <property type="match status" value="1"/>
</dbReference>
<reference evidence="4" key="1">
    <citation type="journal article" date="2019" name="Int. J. Syst. Evol. Microbiol.">
        <title>The Global Catalogue of Microorganisms (GCM) 10K type strain sequencing project: providing services to taxonomists for standard genome sequencing and annotation.</title>
        <authorList>
            <consortium name="The Broad Institute Genomics Platform"/>
            <consortium name="The Broad Institute Genome Sequencing Center for Infectious Disease"/>
            <person name="Wu L."/>
            <person name="Ma J."/>
        </authorList>
    </citation>
    <scope>NUCLEOTIDE SEQUENCE [LARGE SCALE GENOMIC DNA]</scope>
    <source>
        <strain evidence="4">JCM 18304</strain>
    </source>
</reference>
<protein>
    <submittedName>
        <fullName evidence="3">SDR family NAD(P)-dependent oxidoreductase</fullName>
    </submittedName>
</protein>
<dbReference type="InterPro" id="IPR036291">
    <property type="entry name" value="NAD(P)-bd_dom_sf"/>
</dbReference>
<proteinExistence type="inferred from homology"/>
<accession>A0ABP9RRA5</accession>
<dbReference type="PRINTS" id="PR00081">
    <property type="entry name" value="GDHRDH"/>
</dbReference>
<evidence type="ECO:0000313" key="4">
    <source>
        <dbReference type="Proteomes" id="UP001501570"/>
    </source>
</evidence>
<dbReference type="Gene3D" id="3.40.50.720">
    <property type="entry name" value="NAD(P)-binding Rossmann-like Domain"/>
    <property type="match status" value="1"/>
</dbReference>
<keyword evidence="2" id="KW-0560">Oxidoreductase</keyword>
<dbReference type="EMBL" id="BAABJQ010000005">
    <property type="protein sequence ID" value="GAA5183337.1"/>
    <property type="molecule type" value="Genomic_DNA"/>
</dbReference>
<dbReference type="PANTHER" id="PTHR24320:SF148">
    <property type="entry name" value="NAD(P)-BINDING ROSSMANN-FOLD SUPERFAMILY PROTEIN"/>
    <property type="match status" value="1"/>
</dbReference>
<comment type="caution">
    <text evidence="3">The sequence shown here is derived from an EMBL/GenBank/DDBJ whole genome shotgun (WGS) entry which is preliminary data.</text>
</comment>
<dbReference type="RefSeq" id="WP_345628641.1">
    <property type="nucleotide sequence ID" value="NZ_BAABJQ010000005.1"/>
</dbReference>
<keyword evidence="4" id="KW-1185">Reference proteome</keyword>
<sequence length="314" mass="32990">MISSTRITTPFGAESTAAEVAAGIDLVGRRAIVTGGASGIGIETARALAGAGARVTLAVRDLEAGRRTAEDIGLTTGNQEIEVARLDLVDQSSVTSFVADWDGPLHILVDNAGVMASPLMRTARGWEMQFATNHLGHFALATGLHRALAAAGGARVVSVSSSAHLRSPVVFDDIHFEGREYEPWSAYGQSKTANVLFAVEGTKRWADDGITINALHPGGIRTNLQRYVSDEELERMRAASGPALPTWKTPEQGAATSVLLATSPLLDGVGGRYFEDCNEAGPNQPGTRNGVAAYALDPDAAAQLWKVSVETLTA</sequence>